<organism evidence="12 13">
    <name type="scientific">Solanum commersonii</name>
    <name type="common">Commerson's wild potato</name>
    <name type="synonym">Commerson's nightshade</name>
    <dbReference type="NCBI Taxonomy" id="4109"/>
    <lineage>
        <taxon>Eukaryota</taxon>
        <taxon>Viridiplantae</taxon>
        <taxon>Streptophyta</taxon>
        <taxon>Embryophyta</taxon>
        <taxon>Tracheophyta</taxon>
        <taxon>Spermatophyta</taxon>
        <taxon>Magnoliopsida</taxon>
        <taxon>eudicotyledons</taxon>
        <taxon>Gunneridae</taxon>
        <taxon>Pentapetalae</taxon>
        <taxon>asterids</taxon>
        <taxon>lamiids</taxon>
        <taxon>Solanales</taxon>
        <taxon>Solanaceae</taxon>
        <taxon>Solanoideae</taxon>
        <taxon>Solaneae</taxon>
        <taxon>Solanum</taxon>
    </lineage>
</organism>
<reference evidence="12 13" key="1">
    <citation type="submission" date="2020-09" db="EMBL/GenBank/DDBJ databases">
        <title>De no assembly of potato wild relative species, Solanum commersonii.</title>
        <authorList>
            <person name="Cho K."/>
        </authorList>
    </citation>
    <scope>NUCLEOTIDE SEQUENCE [LARGE SCALE GENOMIC DNA]</scope>
    <source>
        <strain evidence="12">LZ3.2</strain>
        <tissue evidence="12">Leaf</tissue>
    </source>
</reference>
<evidence type="ECO:0000256" key="2">
    <source>
        <dbReference type="ARBA" id="ARBA00004760"/>
    </source>
</evidence>
<feature type="transmembrane region" description="Helical" evidence="11">
    <location>
        <begin position="69"/>
        <end position="89"/>
    </location>
</feature>
<dbReference type="InterPro" id="IPR025993">
    <property type="entry name" value="Ceramide_glucosylTrfase"/>
</dbReference>
<dbReference type="InterPro" id="IPR029044">
    <property type="entry name" value="Nucleotide-diphossugar_trans"/>
</dbReference>
<evidence type="ECO:0000313" key="13">
    <source>
        <dbReference type="Proteomes" id="UP000824120"/>
    </source>
</evidence>
<evidence type="ECO:0000256" key="3">
    <source>
        <dbReference type="ARBA" id="ARBA00004991"/>
    </source>
</evidence>
<protein>
    <recommendedName>
        <fullName evidence="5">ceramide glucosyltransferase</fullName>
        <ecNumber evidence="5">2.4.1.80</ecNumber>
    </recommendedName>
</protein>
<feature type="transmembrane region" description="Helical" evidence="11">
    <location>
        <begin position="458"/>
        <end position="481"/>
    </location>
</feature>
<feature type="transmembrane region" description="Helical" evidence="11">
    <location>
        <begin position="422"/>
        <end position="446"/>
    </location>
</feature>
<dbReference type="GO" id="GO:0006679">
    <property type="term" value="P:glucosylceramide biosynthetic process"/>
    <property type="evidence" value="ECO:0007669"/>
    <property type="project" value="TreeGrafter"/>
</dbReference>
<evidence type="ECO:0000256" key="11">
    <source>
        <dbReference type="SAM" id="Phobius"/>
    </source>
</evidence>
<dbReference type="SUPFAM" id="SSF53448">
    <property type="entry name" value="Nucleotide-diphospho-sugar transferases"/>
    <property type="match status" value="1"/>
</dbReference>
<keyword evidence="9 11" id="KW-1133">Transmembrane helix</keyword>
<dbReference type="PANTHER" id="PTHR12726">
    <property type="entry name" value="CERAMIDE GLUCOSYLTRANSFERASE"/>
    <property type="match status" value="1"/>
</dbReference>
<evidence type="ECO:0000256" key="4">
    <source>
        <dbReference type="ARBA" id="ARBA00006739"/>
    </source>
</evidence>
<sequence>MVTVDSFDAFLFNASRALCSPLAVFIQIQYLGSLDQENEEIDNVVAHRIGAGNKDIQDKVEVNSVVEKMSEGCLIVLILALGWALAAYVRGREIRRMKSSMKSGNSFAFLTLDINELEHSNQANLPRVTVVMPLKGFGEHNLHNWRSQITSLYGGPLEFLFVVESTADPAYHAVKCLLADFKDAVEAKVIVAGLSTTCSQKIHNQLVGVDQMHKDTKYVLFLDDDVRLHPGSIGALTTEMEKNPDVISTLKQPFSLAQHASSLIKSSFHLFGRDVIFCLYACQIFIQTGYPLDLPSGTLGSYCIYGYHMPCSMGFATGGKTFFLWGGCMMMHANDFRTDRHCVVSGLRDGGYSDDMTLAAIAGAHKRLITSPPVAVFPHPLATDLTFPRYWNYLRKQTFVLESYTTKVNWIMNRALFTSHCYLSWGFVSPYVMAGIHVAAALRHYLKENSLEGTVMTCNGLLLVACLAVCTVIELLSMWNLTRIEVHLCNMLSPEAPQLSLASYNWCLVFIAMLVDNFLYPLSAMRSHLSQSINWSGIRYHLKDGKICKIDRHKHLVPKITDLAGKDLLGKQGSIPKVAIISTLSRTLAQWRQPKKYNI</sequence>
<feature type="transmembrane region" description="Helical" evidence="11">
    <location>
        <begin position="270"/>
        <end position="290"/>
    </location>
</feature>
<dbReference type="EMBL" id="JACXVP010000012">
    <property type="protein sequence ID" value="KAG5569667.1"/>
    <property type="molecule type" value="Genomic_DNA"/>
</dbReference>
<evidence type="ECO:0000313" key="12">
    <source>
        <dbReference type="EMBL" id="KAG5569667.1"/>
    </source>
</evidence>
<proteinExistence type="inferred from homology"/>
<keyword evidence="7" id="KW-0808">Transferase</keyword>
<evidence type="ECO:0000256" key="1">
    <source>
        <dbReference type="ARBA" id="ARBA00004141"/>
    </source>
</evidence>
<comment type="caution">
    <text evidence="12">The sequence shown here is derived from an EMBL/GenBank/DDBJ whole genome shotgun (WGS) entry which is preliminary data.</text>
</comment>
<comment type="similarity">
    <text evidence="4">Belongs to the glycosyltransferase 2 family.</text>
</comment>
<comment type="pathway">
    <text evidence="3">Sphingolipid metabolism.</text>
</comment>
<evidence type="ECO:0000256" key="8">
    <source>
        <dbReference type="ARBA" id="ARBA00022692"/>
    </source>
</evidence>
<evidence type="ECO:0000256" key="5">
    <source>
        <dbReference type="ARBA" id="ARBA00012699"/>
    </source>
</evidence>
<dbReference type="EC" id="2.4.1.80" evidence="5"/>
<dbReference type="PANTHER" id="PTHR12726:SF0">
    <property type="entry name" value="CERAMIDE GLUCOSYLTRANSFERASE"/>
    <property type="match status" value="1"/>
</dbReference>
<dbReference type="GO" id="GO:0008120">
    <property type="term" value="F:ceramide glucosyltransferase activity"/>
    <property type="evidence" value="ECO:0007669"/>
    <property type="project" value="UniProtKB-EC"/>
</dbReference>
<evidence type="ECO:0000256" key="6">
    <source>
        <dbReference type="ARBA" id="ARBA00022676"/>
    </source>
</evidence>
<gene>
    <name evidence="12" type="ORF">H5410_059433</name>
</gene>
<keyword evidence="6" id="KW-0328">Glycosyltransferase</keyword>
<name>A0A9J5W2C5_SOLCO</name>
<comment type="pathway">
    <text evidence="2">Lipid metabolism; sphingolipid metabolism.</text>
</comment>
<accession>A0A9J5W2C5</accession>
<dbReference type="AlphaFoldDB" id="A0A9J5W2C5"/>
<evidence type="ECO:0000256" key="9">
    <source>
        <dbReference type="ARBA" id="ARBA00022989"/>
    </source>
</evidence>
<comment type="subcellular location">
    <subcellularLocation>
        <location evidence="1">Membrane</location>
        <topology evidence="1">Multi-pass membrane protein</topology>
    </subcellularLocation>
</comment>
<evidence type="ECO:0000256" key="10">
    <source>
        <dbReference type="ARBA" id="ARBA00023136"/>
    </source>
</evidence>
<keyword evidence="8 11" id="KW-0812">Transmembrane</keyword>
<keyword evidence="13" id="KW-1185">Reference proteome</keyword>
<keyword evidence="10 11" id="KW-0472">Membrane</keyword>
<dbReference type="Proteomes" id="UP000824120">
    <property type="component" value="Chromosome 12"/>
</dbReference>
<evidence type="ECO:0000256" key="7">
    <source>
        <dbReference type="ARBA" id="ARBA00022679"/>
    </source>
</evidence>
<dbReference type="OrthoDB" id="1483400at2759"/>
<dbReference type="GO" id="GO:0016020">
    <property type="term" value="C:membrane"/>
    <property type="evidence" value="ECO:0007669"/>
    <property type="project" value="UniProtKB-SubCell"/>
</dbReference>